<evidence type="ECO:0000256" key="10">
    <source>
        <dbReference type="SAM" id="Phobius"/>
    </source>
</evidence>
<feature type="disulfide bond" evidence="9">
    <location>
        <begin position="655"/>
        <end position="670"/>
    </location>
</feature>
<keyword evidence="8" id="KW-0325">Glycoprotein</keyword>
<organism evidence="11 12">
    <name type="scientific">Ceratina calcarata</name>
    <dbReference type="NCBI Taxonomy" id="156304"/>
    <lineage>
        <taxon>Eukaryota</taxon>
        <taxon>Metazoa</taxon>
        <taxon>Ecdysozoa</taxon>
        <taxon>Arthropoda</taxon>
        <taxon>Hexapoda</taxon>
        <taxon>Insecta</taxon>
        <taxon>Pterygota</taxon>
        <taxon>Neoptera</taxon>
        <taxon>Endopterygota</taxon>
        <taxon>Hymenoptera</taxon>
        <taxon>Apocrita</taxon>
        <taxon>Aculeata</taxon>
        <taxon>Apoidea</taxon>
        <taxon>Anthophila</taxon>
        <taxon>Apidae</taxon>
        <taxon>Ceratina</taxon>
        <taxon>Zadontomerus</taxon>
    </lineage>
</organism>
<evidence type="ECO:0000256" key="7">
    <source>
        <dbReference type="ARBA" id="ARBA00023170"/>
    </source>
</evidence>
<dbReference type="InterPro" id="IPR051221">
    <property type="entry name" value="LDLR-related"/>
</dbReference>
<dbReference type="PRINTS" id="PR00261">
    <property type="entry name" value="LDLRECEPTOR"/>
</dbReference>
<feature type="disulfide bond" evidence="9">
    <location>
        <begin position="533"/>
        <end position="548"/>
    </location>
</feature>
<feature type="disulfide bond" evidence="9">
    <location>
        <begin position="643"/>
        <end position="661"/>
    </location>
</feature>
<dbReference type="Proteomes" id="UP000694925">
    <property type="component" value="Unplaced"/>
</dbReference>
<evidence type="ECO:0000256" key="9">
    <source>
        <dbReference type="PROSITE-ProRule" id="PRU00124"/>
    </source>
</evidence>
<dbReference type="PROSITE" id="PS01209">
    <property type="entry name" value="LDLRA_1"/>
    <property type="match status" value="1"/>
</dbReference>
<evidence type="ECO:0000313" key="12">
    <source>
        <dbReference type="RefSeq" id="XP_026669250.1"/>
    </source>
</evidence>
<feature type="disulfide bond" evidence="9">
    <location>
        <begin position="604"/>
        <end position="622"/>
    </location>
</feature>
<evidence type="ECO:0000256" key="8">
    <source>
        <dbReference type="ARBA" id="ARBA00023180"/>
    </source>
</evidence>
<keyword evidence="2 10" id="KW-0812">Transmembrane</keyword>
<dbReference type="GeneID" id="108624914"/>
<dbReference type="Pfam" id="PF00057">
    <property type="entry name" value="Ldl_recept_a"/>
    <property type="match status" value="3"/>
</dbReference>
<dbReference type="GO" id="GO:0016324">
    <property type="term" value="C:apical plasma membrane"/>
    <property type="evidence" value="ECO:0007669"/>
    <property type="project" value="TreeGrafter"/>
</dbReference>
<feature type="transmembrane region" description="Helical" evidence="10">
    <location>
        <begin position="358"/>
        <end position="380"/>
    </location>
</feature>
<dbReference type="PROSITE" id="PS50068">
    <property type="entry name" value="LDLRA_2"/>
    <property type="match status" value="4"/>
</dbReference>
<gene>
    <name evidence="12" type="primary">LOC108624914</name>
</gene>
<feature type="disulfide bond" evidence="9">
    <location>
        <begin position="571"/>
        <end position="586"/>
    </location>
</feature>
<keyword evidence="6 9" id="KW-1015">Disulfide bond</keyword>
<dbReference type="PANTHER" id="PTHR22722:SF15">
    <property type="entry name" value="LOW-DENSITY LIPOPROTEIN RECEPTOR-RELATED"/>
    <property type="match status" value="1"/>
</dbReference>
<dbReference type="InterPro" id="IPR023415">
    <property type="entry name" value="LDLR_class-A_CS"/>
</dbReference>
<evidence type="ECO:0000313" key="11">
    <source>
        <dbReference type="Proteomes" id="UP000694925"/>
    </source>
</evidence>
<keyword evidence="7" id="KW-0675">Receptor</keyword>
<name>A0AAJ7WBC8_9HYME</name>
<dbReference type="InterPro" id="IPR002172">
    <property type="entry name" value="LDrepeatLR_classA_rpt"/>
</dbReference>
<protein>
    <submittedName>
        <fullName evidence="12">Uncharacterized protein LOC108624914 isoform X1</fullName>
    </submittedName>
</protein>
<dbReference type="GO" id="GO:0042562">
    <property type="term" value="F:hormone binding"/>
    <property type="evidence" value="ECO:0007669"/>
    <property type="project" value="TreeGrafter"/>
</dbReference>
<evidence type="ECO:0000256" key="5">
    <source>
        <dbReference type="ARBA" id="ARBA00023136"/>
    </source>
</evidence>
<dbReference type="SMART" id="SM00192">
    <property type="entry name" value="LDLa"/>
    <property type="match status" value="4"/>
</dbReference>
<keyword evidence="3" id="KW-0677">Repeat</keyword>
<dbReference type="PANTHER" id="PTHR22722">
    <property type="entry name" value="LOW-DENSITY LIPOPROTEIN RECEPTOR-RELATED PROTEIN 2-RELATED"/>
    <property type="match status" value="1"/>
</dbReference>
<dbReference type="RefSeq" id="XP_026669250.1">
    <property type="nucleotide sequence ID" value="XM_026813449.1"/>
</dbReference>
<feature type="disulfide bond" evidence="9">
    <location>
        <begin position="636"/>
        <end position="648"/>
    </location>
</feature>
<evidence type="ECO:0000256" key="4">
    <source>
        <dbReference type="ARBA" id="ARBA00022989"/>
    </source>
</evidence>
<accession>A0AAJ7WBC8</accession>
<comment type="caution">
    <text evidence="9">Lacks conserved residue(s) required for the propagation of feature annotation.</text>
</comment>
<keyword evidence="11" id="KW-1185">Reference proteome</keyword>
<proteinExistence type="predicted"/>
<feature type="disulfide bond" evidence="9">
    <location>
        <begin position="514"/>
        <end position="526"/>
    </location>
</feature>
<dbReference type="Gene3D" id="4.10.400.10">
    <property type="entry name" value="Low-density Lipoprotein Receptor"/>
    <property type="match status" value="4"/>
</dbReference>
<feature type="disulfide bond" evidence="9">
    <location>
        <begin position="521"/>
        <end position="539"/>
    </location>
</feature>
<dbReference type="InterPro" id="IPR036055">
    <property type="entry name" value="LDL_receptor-like_sf"/>
</dbReference>
<dbReference type="GO" id="GO:0006898">
    <property type="term" value="P:receptor-mediated endocytosis"/>
    <property type="evidence" value="ECO:0007669"/>
    <property type="project" value="TreeGrafter"/>
</dbReference>
<sequence length="675" mass="75115">MRHASLCTKPSGMQPIEPIVAMENQGFEEESHPRSPDSVFSFHSNPDGHVYEDILPAVEQLPKRCQNSRGSSAIHAARPLNAIDYVSESAVTKSVEEAVGDFRRNLTLPLRRGSGHDPFTASSSVRLTNRKSVDGNAEDVVDDGLSFRATSAECKPTRRRKKKDCKHCRSKLVGNVEQNVEGEDETVLRNDQSTFDDPRTVLHPRNFATRSAIGNSETPATGNDSILTISEKIAGSPASTMKLIDRQRNGSVSRLNSTEAKESSEKRAGMRVNSIYSQDRWYTKEPAIFAVDVKEHSPFQRAYSLPVRTQTPSSQNRINLRRSVRGEPPPYPARLRKHRRGWTLQLADQQTPSCSRPLVFLLIALVVLLVIGGVALYFVFVPEKLHILHLYLKSNDSSSDDNATETILSQWNETTTSSTTLATSIFLNSEQSFPENGSTPTPETEVTSLNSTRYCDDCLQEEVCVALVDEEVPICRIPSDLQDPTGCAGFCLISKQKCHRLDVDAFRCVEVEHCEDNEWTCLNAMCIPVEKRCDGHMNCYDHSDEYNCSCDPQTHFHCGNETSCLPLEKRCDGNIDCWDAIDEINCTVGHNLGGSCPSENEFTCSDGQCILKARFCDGFQDCDDGSDEPHGCKGRCNKDEFTCLNSRCITKGMKCNGVDDCGDGSDERYCKHRFS</sequence>
<dbReference type="GO" id="GO:0043235">
    <property type="term" value="C:receptor complex"/>
    <property type="evidence" value="ECO:0007669"/>
    <property type="project" value="TreeGrafter"/>
</dbReference>
<evidence type="ECO:0000256" key="3">
    <source>
        <dbReference type="ARBA" id="ARBA00022737"/>
    </source>
</evidence>
<evidence type="ECO:0000256" key="2">
    <source>
        <dbReference type="ARBA" id="ARBA00022692"/>
    </source>
</evidence>
<reference evidence="12" key="1">
    <citation type="submission" date="2025-08" db="UniProtKB">
        <authorList>
            <consortium name="RefSeq"/>
        </authorList>
    </citation>
    <scope>IDENTIFICATION</scope>
    <source>
        <tissue evidence="12">Whole body</tissue>
    </source>
</reference>
<dbReference type="CDD" id="cd00112">
    <property type="entry name" value="LDLa"/>
    <property type="match status" value="4"/>
</dbReference>
<comment type="subcellular location">
    <subcellularLocation>
        <location evidence="1">Membrane</location>
        <topology evidence="1">Single-pass membrane protein</topology>
    </subcellularLocation>
</comment>
<keyword evidence="5 10" id="KW-0472">Membrane</keyword>
<dbReference type="SUPFAM" id="SSF57424">
    <property type="entry name" value="LDL receptor-like module"/>
    <property type="match status" value="4"/>
</dbReference>
<keyword evidence="4 10" id="KW-1133">Transmembrane helix</keyword>
<evidence type="ECO:0000256" key="6">
    <source>
        <dbReference type="ARBA" id="ARBA00023157"/>
    </source>
</evidence>
<dbReference type="AlphaFoldDB" id="A0AAJ7WBC8"/>
<evidence type="ECO:0000256" key="1">
    <source>
        <dbReference type="ARBA" id="ARBA00004167"/>
    </source>
</evidence>